<dbReference type="EMBL" id="JAGEUA010000001">
    <property type="protein sequence ID" value="KAL1023896.1"/>
    <property type="molecule type" value="Genomic_DNA"/>
</dbReference>
<reference evidence="2 3" key="1">
    <citation type="submission" date="2024-06" db="EMBL/GenBank/DDBJ databases">
        <authorList>
            <person name="Pan Q."/>
            <person name="Wen M."/>
            <person name="Jouanno E."/>
            <person name="Zahm M."/>
            <person name="Klopp C."/>
            <person name="Cabau C."/>
            <person name="Louis A."/>
            <person name="Berthelot C."/>
            <person name="Parey E."/>
            <person name="Roest Crollius H."/>
            <person name="Montfort J."/>
            <person name="Robinson-Rechavi M."/>
            <person name="Bouchez O."/>
            <person name="Lampietro C."/>
            <person name="Lopez Roques C."/>
            <person name="Donnadieu C."/>
            <person name="Postlethwait J."/>
            <person name="Bobe J."/>
            <person name="Verreycken H."/>
            <person name="Guiguen Y."/>
        </authorList>
    </citation>
    <scope>NUCLEOTIDE SEQUENCE [LARGE SCALE GENOMIC DNA]</scope>
    <source>
        <strain evidence="2">Up_M1</strain>
        <tissue evidence="2">Testis</tissue>
    </source>
</reference>
<gene>
    <name evidence="2" type="ORF">UPYG_G00048680</name>
</gene>
<comment type="caution">
    <text evidence="2">The sequence shown here is derived from an EMBL/GenBank/DDBJ whole genome shotgun (WGS) entry which is preliminary data.</text>
</comment>
<evidence type="ECO:0000256" key="1">
    <source>
        <dbReference type="SAM" id="Phobius"/>
    </source>
</evidence>
<evidence type="ECO:0000313" key="2">
    <source>
        <dbReference type="EMBL" id="KAL1023896.1"/>
    </source>
</evidence>
<name>A0ABD0YD66_UMBPY</name>
<sequence length="250" mass="27776">MEALNNQVFTVCWTEELKGFIYGVFGGSLLCLLLLTTGSGDLLPGPEDVHEDATEGDKGLAIIVTLEFRSFIVYYLPMIVVGLMSRATVRRGVLFEIYVLCGIHGFLVESFIVSQSDILIVYKYTEDRYVKSAGFFTAVYWFFATVGMWDPPGIDGVKLKAATVSTALGILRAIWRKPNLLTIWWVPVVLLVPTYSFWLVEAFGLRGFSLIYEGWVGIIIGAIAAAWFWGGIVGILATLDLLLMYIISCQ</sequence>
<dbReference type="AlphaFoldDB" id="A0ABD0YD66"/>
<keyword evidence="1" id="KW-1133">Transmembrane helix</keyword>
<feature type="transmembrane region" description="Helical" evidence="1">
    <location>
        <begin position="180"/>
        <end position="198"/>
    </location>
</feature>
<keyword evidence="3" id="KW-1185">Reference proteome</keyword>
<organism evidence="2 3">
    <name type="scientific">Umbra pygmaea</name>
    <name type="common">Eastern mudminnow</name>
    <dbReference type="NCBI Taxonomy" id="75934"/>
    <lineage>
        <taxon>Eukaryota</taxon>
        <taxon>Metazoa</taxon>
        <taxon>Chordata</taxon>
        <taxon>Craniata</taxon>
        <taxon>Vertebrata</taxon>
        <taxon>Euteleostomi</taxon>
        <taxon>Actinopterygii</taxon>
        <taxon>Neopterygii</taxon>
        <taxon>Teleostei</taxon>
        <taxon>Protacanthopterygii</taxon>
        <taxon>Esociformes</taxon>
        <taxon>Umbridae</taxon>
        <taxon>Umbra</taxon>
    </lineage>
</organism>
<feature type="transmembrane region" description="Helical" evidence="1">
    <location>
        <begin position="218"/>
        <end position="247"/>
    </location>
</feature>
<keyword evidence="1" id="KW-0812">Transmembrane</keyword>
<accession>A0ABD0YD66</accession>
<evidence type="ECO:0000313" key="3">
    <source>
        <dbReference type="Proteomes" id="UP001557470"/>
    </source>
</evidence>
<feature type="transmembrane region" description="Helical" evidence="1">
    <location>
        <begin position="93"/>
        <end position="113"/>
    </location>
</feature>
<keyword evidence="1" id="KW-0472">Membrane</keyword>
<proteinExistence type="predicted"/>
<protein>
    <submittedName>
        <fullName evidence="2">Uncharacterized protein</fullName>
    </submittedName>
</protein>
<feature type="transmembrane region" description="Helical" evidence="1">
    <location>
        <begin position="60"/>
        <end position="81"/>
    </location>
</feature>
<feature type="transmembrane region" description="Helical" evidence="1">
    <location>
        <begin position="133"/>
        <end position="150"/>
    </location>
</feature>
<feature type="transmembrane region" description="Helical" evidence="1">
    <location>
        <begin position="20"/>
        <end position="40"/>
    </location>
</feature>
<dbReference type="Proteomes" id="UP001557470">
    <property type="component" value="Unassembled WGS sequence"/>
</dbReference>